<evidence type="ECO:0000256" key="8">
    <source>
        <dbReference type="SAM" id="Phobius"/>
    </source>
</evidence>
<dbReference type="EMBL" id="CP074694">
    <property type="protein sequence ID" value="QVL34781.1"/>
    <property type="molecule type" value="Genomic_DNA"/>
</dbReference>
<proteinExistence type="inferred from homology"/>
<keyword evidence="3" id="KW-0813">Transport</keyword>
<dbReference type="InterPro" id="IPR046342">
    <property type="entry name" value="CBS_dom_sf"/>
</dbReference>
<dbReference type="SUPFAM" id="SSF54631">
    <property type="entry name" value="CBS-domain pair"/>
    <property type="match status" value="1"/>
</dbReference>
<feature type="domain" description="CBS" evidence="9">
    <location>
        <begin position="14"/>
        <end position="66"/>
    </location>
</feature>
<dbReference type="AlphaFoldDB" id="A0A8E6F0P7"/>
<comment type="subcellular location">
    <subcellularLocation>
        <location evidence="1">Membrane</location>
        <topology evidence="1">Multi-pass membrane protein</topology>
    </subcellularLocation>
</comment>
<evidence type="ECO:0000256" key="3">
    <source>
        <dbReference type="ARBA" id="ARBA00022448"/>
    </source>
</evidence>
<feature type="transmembrane region" description="Helical" evidence="8">
    <location>
        <begin position="159"/>
        <end position="180"/>
    </location>
</feature>
<dbReference type="Pfam" id="PF00571">
    <property type="entry name" value="CBS"/>
    <property type="match status" value="2"/>
</dbReference>
<dbReference type="Gene3D" id="1.10.357.20">
    <property type="entry name" value="SLC41 divalent cation transporters, integral membrane domain"/>
    <property type="match status" value="1"/>
</dbReference>
<dbReference type="GO" id="GO:0008324">
    <property type="term" value="F:monoatomic cation transmembrane transporter activity"/>
    <property type="evidence" value="ECO:0007669"/>
    <property type="project" value="InterPro"/>
</dbReference>
<keyword evidence="12" id="KW-1185">Reference proteome</keyword>
<evidence type="ECO:0000256" key="1">
    <source>
        <dbReference type="ARBA" id="ARBA00004141"/>
    </source>
</evidence>
<organism evidence="11 12">
    <name type="scientific">Telmatocola sphagniphila</name>
    <dbReference type="NCBI Taxonomy" id="1123043"/>
    <lineage>
        <taxon>Bacteria</taxon>
        <taxon>Pseudomonadati</taxon>
        <taxon>Planctomycetota</taxon>
        <taxon>Planctomycetia</taxon>
        <taxon>Gemmatales</taxon>
        <taxon>Gemmataceae</taxon>
    </lineage>
</organism>
<keyword evidence="4 8" id="KW-0812">Transmembrane</keyword>
<dbReference type="KEGG" id="tsph:KIH39_12985"/>
<evidence type="ECO:0000259" key="9">
    <source>
        <dbReference type="Pfam" id="PF00571"/>
    </source>
</evidence>
<dbReference type="Proteomes" id="UP000676194">
    <property type="component" value="Chromosome"/>
</dbReference>
<evidence type="ECO:0000256" key="4">
    <source>
        <dbReference type="ARBA" id="ARBA00022692"/>
    </source>
</evidence>
<name>A0A8E6F0P7_9BACT</name>
<keyword evidence="7 8" id="KW-0472">Membrane</keyword>
<dbReference type="InterPro" id="IPR036739">
    <property type="entry name" value="SLC41_membr_dom_sf"/>
</dbReference>
<dbReference type="PANTHER" id="PTHR41394:SF5">
    <property type="entry name" value="SLC41A_MGTE INTEGRAL MEMBRANE DOMAIN-CONTAINING PROTEIN"/>
    <property type="match status" value="1"/>
</dbReference>
<protein>
    <submittedName>
        <fullName evidence="11">Magnesium transporter</fullName>
    </submittedName>
</protein>
<dbReference type="InterPro" id="IPR000644">
    <property type="entry name" value="CBS_dom"/>
</dbReference>
<dbReference type="Gene3D" id="3.10.580.10">
    <property type="entry name" value="CBS-domain"/>
    <property type="match status" value="1"/>
</dbReference>
<evidence type="ECO:0000259" key="10">
    <source>
        <dbReference type="Pfam" id="PF01769"/>
    </source>
</evidence>
<dbReference type="Pfam" id="PF01769">
    <property type="entry name" value="MgtE"/>
    <property type="match status" value="1"/>
</dbReference>
<feature type="transmembrane region" description="Helical" evidence="8">
    <location>
        <begin position="237"/>
        <end position="258"/>
    </location>
</feature>
<feature type="domain" description="SLC41A/MgtE integral membrane" evidence="10">
    <location>
        <begin position="198"/>
        <end position="320"/>
    </location>
</feature>
<keyword evidence="5" id="KW-0460">Magnesium</keyword>
<evidence type="ECO:0000256" key="6">
    <source>
        <dbReference type="ARBA" id="ARBA00022989"/>
    </source>
</evidence>
<feature type="domain" description="CBS" evidence="9">
    <location>
        <begin position="73"/>
        <end position="117"/>
    </location>
</feature>
<evidence type="ECO:0000256" key="2">
    <source>
        <dbReference type="ARBA" id="ARBA00009749"/>
    </source>
</evidence>
<accession>A0A8E6F0P7</accession>
<evidence type="ECO:0000313" key="12">
    <source>
        <dbReference type="Proteomes" id="UP000676194"/>
    </source>
</evidence>
<dbReference type="CDD" id="cd04606">
    <property type="entry name" value="CBS_pair_Mg_transporter"/>
    <property type="match status" value="1"/>
</dbReference>
<dbReference type="GO" id="GO:0016020">
    <property type="term" value="C:membrane"/>
    <property type="evidence" value="ECO:0007669"/>
    <property type="project" value="UniProtKB-SubCell"/>
</dbReference>
<gene>
    <name evidence="11" type="ORF">KIH39_12985</name>
</gene>
<reference evidence="11" key="1">
    <citation type="submission" date="2021-05" db="EMBL/GenBank/DDBJ databases">
        <title>Complete genome sequence of the cellulolytic planctomycete Telmatocola sphagniphila SP2T and characterization of the first cellulase from planctomycetes.</title>
        <authorList>
            <person name="Rakitin A.L."/>
            <person name="Beletsky A.V."/>
            <person name="Naumoff D.G."/>
            <person name="Kulichevskaya I.S."/>
            <person name="Mardanov A.V."/>
            <person name="Ravin N.V."/>
            <person name="Dedysh S.N."/>
        </authorList>
    </citation>
    <scope>NUCLEOTIDE SEQUENCE</scope>
    <source>
        <strain evidence="11">SP2T</strain>
    </source>
</reference>
<feature type="transmembrane region" description="Helical" evidence="8">
    <location>
        <begin position="192"/>
        <end position="216"/>
    </location>
</feature>
<feature type="transmembrane region" description="Helical" evidence="8">
    <location>
        <begin position="304"/>
        <end position="324"/>
    </location>
</feature>
<dbReference type="SUPFAM" id="SSF161093">
    <property type="entry name" value="MgtE membrane domain-like"/>
    <property type="match status" value="1"/>
</dbReference>
<dbReference type="InterPro" id="IPR006667">
    <property type="entry name" value="SLC41_membr_dom"/>
</dbReference>
<evidence type="ECO:0000313" key="11">
    <source>
        <dbReference type="EMBL" id="QVL34781.1"/>
    </source>
</evidence>
<evidence type="ECO:0000256" key="7">
    <source>
        <dbReference type="ARBA" id="ARBA00023136"/>
    </source>
</evidence>
<keyword evidence="6 8" id="KW-1133">Transmembrane helix</keyword>
<dbReference type="RefSeq" id="WP_213500145.1">
    <property type="nucleotide sequence ID" value="NZ_CP074694.1"/>
</dbReference>
<sequence>MPHLQLNDSILKLIRNDYTTLRTSMTVEQALEQIRTQGVSDQIVYFYATDEFNGLVGVVPTRKLLLAKPTDLISEIMNLNVVTIPHMATVLDACEFFVMYKYLAIPVIDADRQILGIAEISVFTEGVLNMDEKEQTDEAFEALGFRLSAIRNASSLKAYAIRFPWLLATVGSGTCCALLTSRFEKTLEKSIVLAFFLTMVLGLAESVSIQSMTVSIQSLRGATPTWRLYRRALKKELRTSLLLGMSCGLLVGLIVLAWRGEIPAALVIGSGIGISLIFACIFGLSMPTLLHALKLDPKIAAGPITLALTDLFALLFYFTLASIVL</sequence>
<dbReference type="PANTHER" id="PTHR41394">
    <property type="entry name" value="MAGNESIUM TRANSPORTER MGTE"/>
    <property type="match status" value="1"/>
</dbReference>
<evidence type="ECO:0000256" key="5">
    <source>
        <dbReference type="ARBA" id="ARBA00022842"/>
    </source>
</evidence>
<comment type="similarity">
    <text evidence="2">Belongs to the SLC41A transporter family.</text>
</comment>
<feature type="transmembrane region" description="Helical" evidence="8">
    <location>
        <begin position="264"/>
        <end position="284"/>
    </location>
</feature>